<proteinExistence type="inferred from homology"/>
<dbReference type="PANTHER" id="PTHR43561">
    <property type="match status" value="1"/>
</dbReference>
<keyword evidence="7" id="KW-1185">Reference proteome</keyword>
<name>A0A2J7Q8L2_9NEOP</name>
<protein>
    <recommendedName>
        <fullName evidence="3">3-hydroxyacyl-CoA dehydrogenase</fullName>
        <ecNumber evidence="3">1.1.1.35</ecNumber>
    </recommendedName>
</protein>
<dbReference type="GO" id="GO:0006635">
    <property type="term" value="P:fatty acid beta-oxidation"/>
    <property type="evidence" value="ECO:0007669"/>
    <property type="project" value="TreeGrafter"/>
</dbReference>
<dbReference type="Gene3D" id="1.10.1040.10">
    <property type="entry name" value="N-(1-d-carboxylethyl)-l-norvaline Dehydrogenase, domain 2"/>
    <property type="match status" value="1"/>
</dbReference>
<dbReference type="InterPro" id="IPR052242">
    <property type="entry name" value="Mito_3-hydroxyacyl-CoA_DH"/>
</dbReference>
<sequence>MTHSFGKVIRTPETSDETYGKMMAWGNTIGKTTITCKDTPGFVVNRLLGPYLNEALKMLERGVATAQDIDTAMKLGAGYPMGPFELMDYIGLDTHKIVADGWHRKFPNSHTFRPSEILETMVAEGKLGVKSGEGFYKYDKSSKL</sequence>
<comment type="pathway">
    <text evidence="1">Lipid metabolism.</text>
</comment>
<dbReference type="EMBL" id="NEVH01016951">
    <property type="protein sequence ID" value="PNF24931.1"/>
    <property type="molecule type" value="Genomic_DNA"/>
</dbReference>
<dbReference type="OrthoDB" id="5958943at2759"/>
<evidence type="ECO:0000313" key="7">
    <source>
        <dbReference type="Proteomes" id="UP000235965"/>
    </source>
</evidence>
<evidence type="ECO:0000256" key="2">
    <source>
        <dbReference type="ARBA" id="ARBA00009463"/>
    </source>
</evidence>
<feature type="domain" description="3-hydroxyacyl-CoA dehydrogenase C-terminal" evidence="5">
    <location>
        <begin position="41"/>
        <end position="138"/>
    </location>
</feature>
<dbReference type="InterPro" id="IPR006108">
    <property type="entry name" value="3HC_DH_C"/>
</dbReference>
<dbReference type="Gene3D" id="3.40.50.720">
    <property type="entry name" value="NAD(P)-binding Rossmann-like Domain"/>
    <property type="match status" value="1"/>
</dbReference>
<dbReference type="PROSITE" id="PS00067">
    <property type="entry name" value="3HCDH"/>
    <property type="match status" value="1"/>
</dbReference>
<dbReference type="AlphaFoldDB" id="A0A2J7Q8L2"/>
<dbReference type="Proteomes" id="UP000235965">
    <property type="component" value="Unassembled WGS sequence"/>
</dbReference>
<comment type="similarity">
    <text evidence="2">Belongs to the 3-hydroxyacyl-CoA dehydrogenase family.</text>
</comment>
<evidence type="ECO:0000256" key="1">
    <source>
        <dbReference type="ARBA" id="ARBA00005189"/>
    </source>
</evidence>
<dbReference type="EC" id="1.1.1.35" evidence="3"/>
<gene>
    <name evidence="6" type="ORF">B7P43_G09557</name>
</gene>
<dbReference type="InterPro" id="IPR013328">
    <property type="entry name" value="6PGD_dom2"/>
</dbReference>
<organism evidence="6 7">
    <name type="scientific">Cryptotermes secundus</name>
    <dbReference type="NCBI Taxonomy" id="105785"/>
    <lineage>
        <taxon>Eukaryota</taxon>
        <taxon>Metazoa</taxon>
        <taxon>Ecdysozoa</taxon>
        <taxon>Arthropoda</taxon>
        <taxon>Hexapoda</taxon>
        <taxon>Insecta</taxon>
        <taxon>Pterygota</taxon>
        <taxon>Neoptera</taxon>
        <taxon>Polyneoptera</taxon>
        <taxon>Dictyoptera</taxon>
        <taxon>Blattodea</taxon>
        <taxon>Blattoidea</taxon>
        <taxon>Termitoidae</taxon>
        <taxon>Kalotermitidae</taxon>
        <taxon>Cryptotermitinae</taxon>
        <taxon>Cryptotermes</taxon>
    </lineage>
</organism>
<keyword evidence="4" id="KW-0520">NAD</keyword>
<dbReference type="InParanoid" id="A0A2J7Q8L2"/>
<dbReference type="PANTHER" id="PTHR43561:SF3">
    <property type="entry name" value="HYDROXYACYL-COENZYME A DEHYDROGENASE, MITOCHONDRIAL"/>
    <property type="match status" value="1"/>
</dbReference>
<evidence type="ECO:0000313" key="6">
    <source>
        <dbReference type="EMBL" id="PNF24931.1"/>
    </source>
</evidence>
<dbReference type="InterPro" id="IPR008927">
    <property type="entry name" value="6-PGluconate_DH-like_C_sf"/>
</dbReference>
<dbReference type="GO" id="GO:0003857">
    <property type="term" value="F:(3S)-3-hydroxyacyl-CoA dehydrogenase (NAD+) activity"/>
    <property type="evidence" value="ECO:0007669"/>
    <property type="project" value="UniProtKB-EC"/>
</dbReference>
<dbReference type="STRING" id="105785.A0A2J7Q8L2"/>
<dbReference type="Pfam" id="PF00725">
    <property type="entry name" value="3HCDH"/>
    <property type="match status" value="1"/>
</dbReference>
<comment type="caution">
    <text evidence="6">The sequence shown here is derived from an EMBL/GenBank/DDBJ whole genome shotgun (WGS) entry which is preliminary data.</text>
</comment>
<dbReference type="GO" id="GO:0005739">
    <property type="term" value="C:mitochondrion"/>
    <property type="evidence" value="ECO:0007669"/>
    <property type="project" value="TreeGrafter"/>
</dbReference>
<evidence type="ECO:0000259" key="5">
    <source>
        <dbReference type="Pfam" id="PF00725"/>
    </source>
</evidence>
<evidence type="ECO:0000256" key="3">
    <source>
        <dbReference type="ARBA" id="ARBA00013000"/>
    </source>
</evidence>
<dbReference type="SUPFAM" id="SSF48179">
    <property type="entry name" value="6-phosphogluconate dehydrogenase C-terminal domain-like"/>
    <property type="match status" value="1"/>
</dbReference>
<reference evidence="6 7" key="1">
    <citation type="submission" date="2017-12" db="EMBL/GenBank/DDBJ databases">
        <title>Hemimetabolous genomes reveal molecular basis of termite eusociality.</title>
        <authorList>
            <person name="Harrison M.C."/>
            <person name="Jongepier E."/>
            <person name="Robertson H.M."/>
            <person name="Arning N."/>
            <person name="Bitard-Feildel T."/>
            <person name="Chao H."/>
            <person name="Childers C.P."/>
            <person name="Dinh H."/>
            <person name="Doddapaneni H."/>
            <person name="Dugan S."/>
            <person name="Gowin J."/>
            <person name="Greiner C."/>
            <person name="Han Y."/>
            <person name="Hu H."/>
            <person name="Hughes D.S.T."/>
            <person name="Huylmans A.-K."/>
            <person name="Kemena C."/>
            <person name="Kremer L.P.M."/>
            <person name="Lee S.L."/>
            <person name="Lopez-Ezquerra A."/>
            <person name="Mallet L."/>
            <person name="Monroy-Kuhn J.M."/>
            <person name="Moser A."/>
            <person name="Murali S.C."/>
            <person name="Muzny D.M."/>
            <person name="Otani S."/>
            <person name="Piulachs M.-D."/>
            <person name="Poelchau M."/>
            <person name="Qu J."/>
            <person name="Schaub F."/>
            <person name="Wada-Katsumata A."/>
            <person name="Worley K.C."/>
            <person name="Xie Q."/>
            <person name="Ylla G."/>
            <person name="Poulsen M."/>
            <person name="Gibbs R.A."/>
            <person name="Schal C."/>
            <person name="Richards S."/>
            <person name="Belles X."/>
            <person name="Korb J."/>
            <person name="Bornberg-Bauer E."/>
        </authorList>
    </citation>
    <scope>NUCLEOTIDE SEQUENCE [LARGE SCALE GENOMIC DNA]</scope>
    <source>
        <tissue evidence="6">Whole body</tissue>
    </source>
</reference>
<accession>A0A2J7Q8L2</accession>
<dbReference type="InterPro" id="IPR006180">
    <property type="entry name" value="3-OHacyl-CoA_DH_CS"/>
</dbReference>
<evidence type="ECO:0000256" key="4">
    <source>
        <dbReference type="ARBA" id="ARBA00023027"/>
    </source>
</evidence>